<keyword evidence="2" id="KW-1185">Reference proteome</keyword>
<protein>
    <submittedName>
        <fullName evidence="1">Uncharacterized protein</fullName>
    </submittedName>
</protein>
<accession>A0ACC1TA73</accession>
<comment type="caution">
    <text evidence="1">The sequence shown here is derived from an EMBL/GenBank/DDBJ whole genome shotgun (WGS) entry which is preliminary data.</text>
</comment>
<reference evidence="1" key="1">
    <citation type="submission" date="2022-07" db="EMBL/GenBank/DDBJ databases">
        <title>Genome Sequence of Phlebia brevispora.</title>
        <authorList>
            <person name="Buettner E."/>
        </authorList>
    </citation>
    <scope>NUCLEOTIDE SEQUENCE</scope>
    <source>
        <strain evidence="1">MPL23</strain>
    </source>
</reference>
<dbReference type="EMBL" id="JANHOG010000213">
    <property type="protein sequence ID" value="KAJ3556775.1"/>
    <property type="molecule type" value="Genomic_DNA"/>
</dbReference>
<name>A0ACC1TA73_9APHY</name>
<evidence type="ECO:0000313" key="2">
    <source>
        <dbReference type="Proteomes" id="UP001148662"/>
    </source>
</evidence>
<evidence type="ECO:0000313" key="1">
    <source>
        <dbReference type="EMBL" id="KAJ3556775.1"/>
    </source>
</evidence>
<dbReference type="Proteomes" id="UP001148662">
    <property type="component" value="Unassembled WGS sequence"/>
</dbReference>
<organism evidence="1 2">
    <name type="scientific">Phlebia brevispora</name>
    <dbReference type="NCBI Taxonomy" id="194682"/>
    <lineage>
        <taxon>Eukaryota</taxon>
        <taxon>Fungi</taxon>
        <taxon>Dikarya</taxon>
        <taxon>Basidiomycota</taxon>
        <taxon>Agaricomycotina</taxon>
        <taxon>Agaricomycetes</taxon>
        <taxon>Polyporales</taxon>
        <taxon>Meruliaceae</taxon>
        <taxon>Phlebia</taxon>
    </lineage>
</organism>
<gene>
    <name evidence="1" type="ORF">NM688_g1838</name>
</gene>
<sequence length="353" mass="40119">MTETGSRTLTSPRHVLHQSRAPFNILFTMRMMPDNRYRNRILRIELAFTGAIQFIQLLPSTHPPCGLHAAEPVVQPANLDGPVVAILKPHTVGDYDSRGNGDDDAYATLSDGCATQRPWTSFAQRSFMPLTVIFERCTNLHRIDHDDRDVTVRRRRGVWCTTKIFIGPRTGQSALKEAREREHVAYMRTLTLDDIKHENTFRMAQRKSGKLRRVNIKDLNVPKKPDPDLVRGVRRRNETTKQSILAAAKWRSMTDEERKVRIICYCPFLAQAEQEKLECEAAQKLYEEGTTGYGSSINFSTMSGTINFIVRCLLRPLKQEPQNSKSEAEDDAASGIESGRSRELPTRHLIPSS</sequence>
<proteinExistence type="predicted"/>